<proteinExistence type="predicted"/>
<keyword evidence="3" id="KW-1185">Reference proteome</keyword>
<feature type="domain" description="Carrier" evidence="1">
    <location>
        <begin position="1"/>
        <end position="77"/>
    </location>
</feature>
<accession>A0A318JUI7</accession>
<dbReference type="EMBL" id="QJKF01000020">
    <property type="protein sequence ID" value="PXX56296.1"/>
    <property type="molecule type" value="Genomic_DNA"/>
</dbReference>
<gene>
    <name evidence="2" type="ORF">DFR70_12037</name>
</gene>
<name>A0A318JUI7_9NOCA</name>
<dbReference type="InterPro" id="IPR036736">
    <property type="entry name" value="ACP-like_sf"/>
</dbReference>
<dbReference type="RefSeq" id="WP_040743005.1">
    <property type="nucleotide sequence ID" value="NZ_QJKF01000020.1"/>
</dbReference>
<dbReference type="PROSITE" id="PS50075">
    <property type="entry name" value="CARRIER"/>
    <property type="match status" value="1"/>
</dbReference>
<dbReference type="SUPFAM" id="SSF47336">
    <property type="entry name" value="ACP-like"/>
    <property type="match status" value="1"/>
</dbReference>
<dbReference type="Proteomes" id="UP000247569">
    <property type="component" value="Unassembled WGS sequence"/>
</dbReference>
<dbReference type="OrthoDB" id="677810at2"/>
<evidence type="ECO:0000313" key="3">
    <source>
        <dbReference type="Proteomes" id="UP000247569"/>
    </source>
</evidence>
<evidence type="ECO:0000313" key="2">
    <source>
        <dbReference type="EMBL" id="PXX56296.1"/>
    </source>
</evidence>
<organism evidence="2 3">
    <name type="scientific">Nocardia tenerifensis</name>
    <dbReference type="NCBI Taxonomy" id="228006"/>
    <lineage>
        <taxon>Bacteria</taxon>
        <taxon>Bacillati</taxon>
        <taxon>Actinomycetota</taxon>
        <taxon>Actinomycetes</taxon>
        <taxon>Mycobacteriales</taxon>
        <taxon>Nocardiaceae</taxon>
        <taxon>Nocardia</taxon>
    </lineage>
</organism>
<dbReference type="Pfam" id="PF00550">
    <property type="entry name" value="PP-binding"/>
    <property type="match status" value="1"/>
</dbReference>
<dbReference type="Gene3D" id="1.10.1200.10">
    <property type="entry name" value="ACP-like"/>
    <property type="match status" value="1"/>
</dbReference>
<sequence>MSDTKTDILRFVSGHAGGADIAEDEDLFDSGLVNSLFIVQLVLWLERGFGVTLSGGDMDLDNFRTIDAIAAFVARKSAPVST</sequence>
<comment type="caution">
    <text evidence="2">The sequence shown here is derived from an EMBL/GenBank/DDBJ whole genome shotgun (WGS) entry which is preliminary data.</text>
</comment>
<protein>
    <submittedName>
        <fullName evidence="2">Acyl carrier protein</fullName>
    </submittedName>
</protein>
<evidence type="ECO:0000259" key="1">
    <source>
        <dbReference type="PROSITE" id="PS50075"/>
    </source>
</evidence>
<dbReference type="InterPro" id="IPR009081">
    <property type="entry name" value="PP-bd_ACP"/>
</dbReference>
<dbReference type="AlphaFoldDB" id="A0A318JUI7"/>
<reference evidence="2 3" key="1">
    <citation type="submission" date="2018-05" db="EMBL/GenBank/DDBJ databases">
        <title>Genomic Encyclopedia of Type Strains, Phase IV (KMG-IV): sequencing the most valuable type-strain genomes for metagenomic binning, comparative biology and taxonomic classification.</title>
        <authorList>
            <person name="Goeker M."/>
        </authorList>
    </citation>
    <scope>NUCLEOTIDE SEQUENCE [LARGE SCALE GENOMIC DNA]</scope>
    <source>
        <strain evidence="2 3">DSM 44704</strain>
    </source>
</reference>